<dbReference type="EMBL" id="PXXO01000002">
    <property type="protein sequence ID" value="PSJ06791.1"/>
    <property type="molecule type" value="Genomic_DNA"/>
</dbReference>
<dbReference type="Pfam" id="PF00990">
    <property type="entry name" value="GGDEF"/>
    <property type="match status" value="1"/>
</dbReference>
<protein>
    <submittedName>
        <fullName evidence="2">Sensor domain-containing diguanylate cyclase</fullName>
    </submittedName>
</protein>
<dbReference type="InterPro" id="IPR000160">
    <property type="entry name" value="GGDEF_dom"/>
</dbReference>
<gene>
    <name evidence="2" type="ORF">C7K55_02010</name>
</gene>
<dbReference type="Proteomes" id="UP000243002">
    <property type="component" value="Unassembled WGS sequence"/>
</dbReference>
<evidence type="ECO:0000313" key="2">
    <source>
        <dbReference type="EMBL" id="PSJ06791.1"/>
    </source>
</evidence>
<accession>A0A2P7N014</accession>
<evidence type="ECO:0000313" key="3">
    <source>
        <dbReference type="Proteomes" id="UP000243002"/>
    </source>
</evidence>
<keyword evidence="3" id="KW-1185">Reference proteome</keyword>
<dbReference type="SUPFAM" id="SSF55781">
    <property type="entry name" value="GAF domain-like"/>
    <property type="match status" value="1"/>
</dbReference>
<dbReference type="InterPro" id="IPR029016">
    <property type="entry name" value="GAF-like_dom_sf"/>
</dbReference>
<dbReference type="RefSeq" id="WP_106501761.1">
    <property type="nucleotide sequence ID" value="NZ_PXXO01000002.1"/>
</dbReference>
<sequence>MPYPDYPIPADESQRQRDLERLGVLNHPGDEHFERLVRLASTVLETPIALISLVDGDRQWFLAHHGIDSTETPRKMAFCAHAIAGDETLVVPDAHLDPRFCTNPLVTQDPKVRFYAGTPLQSRDGHNLGTLCVIDRLPRHFSASQVRLLEDLAQLVLRELELRRLTTVHPVSALADRANFLEQAEPELLRARQAGENLAVLALQLDHFDQIKNRWGLEASDRALVDFAALLRSQLCEQDLVGQTGDQEFALLMVNVELATAMERADAIRTGISELRGVFSTSGHQLSASGGLTLLAPADRQALDALLRAERALILAQGNGRNQIAEILADPLEAESVLE</sequence>
<dbReference type="Gene3D" id="3.30.70.270">
    <property type="match status" value="1"/>
</dbReference>
<dbReference type="InterPro" id="IPR003018">
    <property type="entry name" value="GAF"/>
</dbReference>
<dbReference type="InterPro" id="IPR029787">
    <property type="entry name" value="Nucleotide_cyclase"/>
</dbReference>
<dbReference type="Pfam" id="PF01590">
    <property type="entry name" value="GAF"/>
    <property type="match status" value="1"/>
</dbReference>
<dbReference type="AlphaFoldDB" id="A0A2P7N014"/>
<dbReference type="SUPFAM" id="SSF55073">
    <property type="entry name" value="Nucleotide cyclase"/>
    <property type="match status" value="1"/>
</dbReference>
<feature type="domain" description="GGDEF" evidence="1">
    <location>
        <begin position="196"/>
        <end position="329"/>
    </location>
</feature>
<dbReference type="PANTHER" id="PTHR43102">
    <property type="entry name" value="SLR1143 PROTEIN"/>
    <property type="match status" value="1"/>
</dbReference>
<dbReference type="CDD" id="cd01949">
    <property type="entry name" value="GGDEF"/>
    <property type="match status" value="1"/>
</dbReference>
<dbReference type="SMART" id="SM00267">
    <property type="entry name" value="GGDEF"/>
    <property type="match status" value="1"/>
</dbReference>
<dbReference type="Gene3D" id="3.30.450.40">
    <property type="match status" value="1"/>
</dbReference>
<dbReference type="InterPro" id="IPR043128">
    <property type="entry name" value="Rev_trsase/Diguanyl_cyclase"/>
</dbReference>
<organism evidence="2 3">
    <name type="scientific">Cyanobium usitatum str. Tous</name>
    <dbReference type="NCBI Taxonomy" id="2116684"/>
    <lineage>
        <taxon>Bacteria</taxon>
        <taxon>Bacillati</taxon>
        <taxon>Cyanobacteriota</taxon>
        <taxon>Cyanophyceae</taxon>
        <taxon>Synechococcales</taxon>
        <taxon>Prochlorococcaceae</taxon>
        <taxon>Cyanobium</taxon>
    </lineage>
</organism>
<evidence type="ECO:0000259" key="1">
    <source>
        <dbReference type="PROSITE" id="PS50887"/>
    </source>
</evidence>
<dbReference type="PROSITE" id="PS50887">
    <property type="entry name" value="GGDEF"/>
    <property type="match status" value="1"/>
</dbReference>
<reference evidence="2 3" key="1">
    <citation type="journal article" date="2018" name="Environ. Microbiol.">
        <title>Ecological and genomic features of two widespread freshwater picocyanobacteria.</title>
        <authorList>
            <person name="Cabello-Yeves P.J."/>
            <person name="Picazo A."/>
            <person name="Camacho A."/>
            <person name="Callieri C."/>
            <person name="Rosselli R."/>
            <person name="Roda-Garcia J.J."/>
            <person name="Coutinho F.H."/>
            <person name="Rodriguez-Valera F."/>
        </authorList>
    </citation>
    <scope>NUCLEOTIDE SEQUENCE [LARGE SCALE GENOMIC DNA]</scope>
    <source>
        <strain evidence="2 3">Tous</strain>
    </source>
</reference>
<comment type="caution">
    <text evidence="2">The sequence shown here is derived from an EMBL/GenBank/DDBJ whole genome shotgun (WGS) entry which is preliminary data.</text>
</comment>
<name>A0A2P7N014_9CYAN</name>
<proteinExistence type="predicted"/>
<dbReference type="NCBIfam" id="TIGR00254">
    <property type="entry name" value="GGDEF"/>
    <property type="match status" value="1"/>
</dbReference>
<dbReference type="SMART" id="SM00065">
    <property type="entry name" value="GAF"/>
    <property type="match status" value="1"/>
</dbReference>
<dbReference type="OrthoDB" id="9812358at2"/>
<dbReference type="PANTHER" id="PTHR43102:SF2">
    <property type="entry name" value="GAF DOMAIN-CONTAINING PROTEIN"/>
    <property type="match status" value="1"/>
</dbReference>